<dbReference type="HOGENOM" id="CLU_1285412_0_0_1"/>
<dbReference type="SUPFAM" id="SSF54534">
    <property type="entry name" value="FKBP-like"/>
    <property type="match status" value="1"/>
</dbReference>
<dbReference type="VEuPathDB" id="GiardiaDB:GL50803_101339"/>
<dbReference type="Proteomes" id="UP000001548">
    <property type="component" value="Unassembled WGS sequence"/>
</dbReference>
<dbReference type="OMA" id="VMAHYTG"/>
<evidence type="ECO:0000256" key="4">
    <source>
        <dbReference type="ARBA" id="ARBA00023235"/>
    </source>
</evidence>
<dbReference type="PANTHER" id="PTHR10516:SF443">
    <property type="entry name" value="FK506-BINDING PROTEIN 59-RELATED"/>
    <property type="match status" value="1"/>
</dbReference>
<gene>
    <name evidence="6" type="ORF">GL50803_00101339</name>
</gene>
<keyword evidence="4 5" id="KW-0413">Isomerase</keyword>
<evidence type="ECO:0000256" key="2">
    <source>
        <dbReference type="ARBA" id="ARBA00013194"/>
    </source>
</evidence>
<organism evidence="6 7">
    <name type="scientific">Giardia intestinalis (strain ATCC 50803 / WB clone C6)</name>
    <name type="common">Giardia lamblia</name>
    <dbReference type="NCBI Taxonomy" id="184922"/>
    <lineage>
        <taxon>Eukaryota</taxon>
        <taxon>Metamonada</taxon>
        <taxon>Diplomonadida</taxon>
        <taxon>Hexamitidae</taxon>
        <taxon>Giardiinae</taxon>
        <taxon>Giardia</taxon>
    </lineage>
</organism>
<dbReference type="KEGG" id="gla:GL50803_00101339"/>
<reference evidence="6 7" key="1">
    <citation type="journal article" date="2007" name="Science">
        <title>Genomic minimalism in the early diverging intestinal parasite Giardia lamblia.</title>
        <authorList>
            <person name="Morrison H.G."/>
            <person name="McArthur A.G."/>
            <person name="Gillin F.D."/>
            <person name="Aley S.B."/>
            <person name="Adam R.D."/>
            <person name="Olsen G.J."/>
            <person name="Best A.A."/>
            <person name="Cande W.Z."/>
            <person name="Chen F."/>
            <person name="Cipriano M.J."/>
            <person name="Davids B.J."/>
            <person name="Dawson S.C."/>
            <person name="Elmendorf H.G."/>
            <person name="Hehl A.B."/>
            <person name="Holder M.E."/>
            <person name="Huse S.M."/>
            <person name="Kim U.U."/>
            <person name="Lasek-Nesselquist E."/>
            <person name="Manning G."/>
            <person name="Nigam A."/>
            <person name="Nixon J.E."/>
            <person name="Palm D."/>
            <person name="Passamaneck N.E."/>
            <person name="Prabhu A."/>
            <person name="Reich C.I."/>
            <person name="Reiner D.S."/>
            <person name="Samuelson J."/>
            <person name="Svard S.G."/>
            <person name="Sogin M.L."/>
        </authorList>
    </citation>
    <scope>NUCLEOTIDE SEQUENCE [LARGE SCALE GENOMIC DNA]</scope>
    <source>
        <strain evidence="6 7">WB C6</strain>
    </source>
</reference>
<dbReference type="Pfam" id="PF00254">
    <property type="entry name" value="FKBP_C"/>
    <property type="match status" value="1"/>
</dbReference>
<dbReference type="InterPro" id="IPR050689">
    <property type="entry name" value="FKBP-type_PPIase"/>
</dbReference>
<evidence type="ECO:0000313" key="7">
    <source>
        <dbReference type="Proteomes" id="UP000001548"/>
    </source>
</evidence>
<evidence type="ECO:0000256" key="3">
    <source>
        <dbReference type="ARBA" id="ARBA00023110"/>
    </source>
</evidence>
<protein>
    <recommendedName>
        <fullName evidence="2 5">peptidylprolyl isomerase</fullName>
        <ecNumber evidence="2 5">5.2.1.8</ecNumber>
    </recommendedName>
</protein>
<dbReference type="STRING" id="184922.A8BHU4"/>
<dbReference type="InterPro" id="IPR046357">
    <property type="entry name" value="PPIase_dom_sf"/>
</dbReference>
<dbReference type="Gene3D" id="3.10.50.40">
    <property type="match status" value="1"/>
</dbReference>
<dbReference type="EMBL" id="AACB03000003">
    <property type="protein sequence ID" value="KAE8302627.1"/>
    <property type="molecule type" value="Genomic_DNA"/>
</dbReference>
<dbReference type="PROSITE" id="PS50059">
    <property type="entry name" value="FKBP_PPIASE"/>
    <property type="match status" value="1"/>
</dbReference>
<dbReference type="GeneID" id="5699796"/>
<name>A8BHU4_GIAIC</name>
<dbReference type="EC" id="5.2.1.8" evidence="2 5"/>
<dbReference type="GO" id="GO:0003755">
    <property type="term" value="F:peptidyl-prolyl cis-trans isomerase activity"/>
    <property type="evidence" value="ECO:0000318"/>
    <property type="project" value="GO_Central"/>
</dbReference>
<comment type="catalytic activity">
    <reaction evidence="1 5">
        <text>[protein]-peptidylproline (omega=180) = [protein]-peptidylproline (omega=0)</text>
        <dbReference type="Rhea" id="RHEA:16237"/>
        <dbReference type="Rhea" id="RHEA-COMP:10747"/>
        <dbReference type="Rhea" id="RHEA-COMP:10748"/>
        <dbReference type="ChEBI" id="CHEBI:83833"/>
        <dbReference type="ChEBI" id="CHEBI:83834"/>
        <dbReference type="EC" id="5.2.1.8"/>
    </reaction>
</comment>
<accession>A8BHU4</accession>
<dbReference type="InterPro" id="IPR001179">
    <property type="entry name" value="PPIase_FKBP_dom"/>
</dbReference>
<dbReference type="PANTHER" id="PTHR10516">
    <property type="entry name" value="PEPTIDYL-PROLYL CIS-TRANS ISOMERASE"/>
    <property type="match status" value="1"/>
</dbReference>
<comment type="caution">
    <text evidence="6">The sequence shown here is derived from an EMBL/GenBank/DDBJ whole genome shotgun (WGS) entry which is preliminary data.</text>
</comment>
<dbReference type="AlphaFoldDB" id="A8BHU4"/>
<evidence type="ECO:0000313" key="6">
    <source>
        <dbReference type="EMBL" id="KAE8302627.1"/>
    </source>
</evidence>
<dbReference type="FunFam" id="3.10.50.40:FF:000006">
    <property type="entry name" value="Peptidyl-prolyl cis-trans isomerase"/>
    <property type="match status" value="1"/>
</dbReference>
<keyword evidence="3 5" id="KW-0697">Rotamase</keyword>
<sequence>MWLFVSLLVAAASSCFNNPKLILKEKVLCVSYEAPAKKQCSLQAREMYKAKLEFEAKDGQQVVYHNHNAVYGAIDACFVNTDHHFTFAKGQVQFTMGNETVAVTNIEANELIYVSLAPGSGPAPSKGETVMAHYTGMYLNGTVFDTSRKRSFPFMFHLGQNEVISGWDLTFASMQAKEKGIIVVPYQYGYGEQGIPPTIPPRSTLVFEVELVQIN</sequence>
<dbReference type="RefSeq" id="XP_001706925.1">
    <property type="nucleotide sequence ID" value="XM_001706873.1"/>
</dbReference>
<keyword evidence="7" id="KW-1185">Reference proteome</keyword>
<evidence type="ECO:0000256" key="5">
    <source>
        <dbReference type="PROSITE-ProRule" id="PRU00277"/>
    </source>
</evidence>
<proteinExistence type="predicted"/>
<evidence type="ECO:0000256" key="1">
    <source>
        <dbReference type="ARBA" id="ARBA00000971"/>
    </source>
</evidence>